<dbReference type="FunCoup" id="A0A067PL00">
    <property type="interactions" value="130"/>
</dbReference>
<dbReference type="Gene3D" id="1.20.930.60">
    <property type="match status" value="1"/>
</dbReference>
<proteinExistence type="inferred from homology"/>
<keyword evidence="3 7" id="KW-0479">Metal-binding</keyword>
<dbReference type="GO" id="GO:0103026">
    <property type="term" value="F:fructose-1-phosphatase activity"/>
    <property type="evidence" value="ECO:0007669"/>
    <property type="project" value="RHEA"/>
</dbReference>
<accession>A0A067PL00</accession>
<evidence type="ECO:0000256" key="5">
    <source>
        <dbReference type="ARBA" id="ARBA00023211"/>
    </source>
</evidence>
<dbReference type="AlphaFoldDB" id="A0A067PL00"/>
<dbReference type="GO" id="GO:0005634">
    <property type="term" value="C:nucleus"/>
    <property type="evidence" value="ECO:0007669"/>
    <property type="project" value="TreeGrafter"/>
</dbReference>
<dbReference type="GO" id="GO:0006974">
    <property type="term" value="P:DNA damage response"/>
    <property type="evidence" value="ECO:0007669"/>
    <property type="project" value="TreeGrafter"/>
</dbReference>
<dbReference type="GO" id="GO:0046872">
    <property type="term" value="F:metal ion binding"/>
    <property type="evidence" value="ECO:0007669"/>
    <property type="project" value="UniProtKB-UniRule"/>
</dbReference>
<evidence type="ECO:0000256" key="7">
    <source>
        <dbReference type="RuleBase" id="RU367030"/>
    </source>
</evidence>
<dbReference type="InParanoid" id="A0A067PL00"/>
<dbReference type="STRING" id="933084.A0A067PL00"/>
<evidence type="ECO:0000313" key="10">
    <source>
        <dbReference type="Proteomes" id="UP000027265"/>
    </source>
</evidence>
<evidence type="ECO:0000256" key="4">
    <source>
        <dbReference type="ARBA" id="ARBA00022801"/>
    </source>
</evidence>
<dbReference type="InterPro" id="IPR036075">
    <property type="entry name" value="ARMT-1-like_metal-bd_sf"/>
</dbReference>
<comment type="catalytic activity">
    <reaction evidence="1 7">
        <text>beta-D-fructose 1-phosphate + H2O = D-fructose + phosphate</text>
        <dbReference type="Rhea" id="RHEA:35603"/>
        <dbReference type="ChEBI" id="CHEBI:15377"/>
        <dbReference type="ChEBI" id="CHEBI:37721"/>
        <dbReference type="ChEBI" id="CHEBI:43474"/>
        <dbReference type="ChEBI" id="CHEBI:138881"/>
    </reaction>
</comment>
<evidence type="ECO:0000313" key="9">
    <source>
        <dbReference type="EMBL" id="KDQ54505.1"/>
    </source>
</evidence>
<dbReference type="PANTHER" id="PTHR12260:SF6">
    <property type="entry name" value="DAMAGE-CONTROL PHOSPHATASE ARMT1"/>
    <property type="match status" value="1"/>
</dbReference>
<dbReference type="InterPro" id="IPR002791">
    <property type="entry name" value="ARMT1-like_metal-bd"/>
</dbReference>
<dbReference type="HOGENOM" id="CLU_030117_2_0_1"/>
<protein>
    <recommendedName>
        <fullName evidence="7">Sugar phosphate phosphatase</fullName>
        <ecNumber evidence="7">3.1.3.-</ecNumber>
    </recommendedName>
</protein>
<comment type="catalytic activity">
    <reaction evidence="6 7">
        <text>beta-D-fructose 6-phosphate = dihydroxyacetone + D-glyceraldehyde 3-phosphate</text>
        <dbReference type="Rhea" id="RHEA:28002"/>
        <dbReference type="ChEBI" id="CHEBI:16016"/>
        <dbReference type="ChEBI" id="CHEBI:57634"/>
        <dbReference type="ChEBI" id="CHEBI:59776"/>
    </reaction>
</comment>
<comment type="function">
    <text evidence="7">Metal-dependent phosphatase that shows phosphatase activity against several substrates, including fructose-1-phosphate and fructose-6-phosphate. Its preference for fructose-1-phosphate, a strong glycating agent that causes DNA damage rather than a canonical yeast metabolite, suggests a damage-control function in hexose phosphate metabolism.</text>
</comment>
<comment type="similarity">
    <text evidence="2 7">Belongs to the damage-control phosphatase family. Sugar phosphate phosphatase III subfamily.</text>
</comment>
<dbReference type="EC" id="3.1.3.-" evidence="7"/>
<comment type="cofactor">
    <cofactor evidence="7">
        <name>Mn(2+)</name>
        <dbReference type="ChEBI" id="CHEBI:29035"/>
    </cofactor>
    <cofactor evidence="7">
        <name>Ni(2+)</name>
        <dbReference type="ChEBI" id="CHEBI:49786"/>
    </cofactor>
</comment>
<evidence type="ECO:0000256" key="2">
    <source>
        <dbReference type="ARBA" id="ARBA00009519"/>
    </source>
</evidence>
<organism evidence="9 10">
    <name type="scientific">Jaapia argillacea MUCL 33604</name>
    <dbReference type="NCBI Taxonomy" id="933084"/>
    <lineage>
        <taxon>Eukaryota</taxon>
        <taxon>Fungi</taxon>
        <taxon>Dikarya</taxon>
        <taxon>Basidiomycota</taxon>
        <taxon>Agaricomycotina</taxon>
        <taxon>Agaricomycetes</taxon>
        <taxon>Agaricomycetidae</taxon>
        <taxon>Jaapiales</taxon>
        <taxon>Jaapiaceae</taxon>
        <taxon>Jaapia</taxon>
    </lineage>
</organism>
<keyword evidence="4 7" id="KW-0378">Hydrolase</keyword>
<keyword evidence="5 7" id="KW-0464">Manganese</keyword>
<gene>
    <name evidence="9" type="ORF">JAAARDRAFT_196426</name>
</gene>
<evidence type="ECO:0000259" key="8">
    <source>
        <dbReference type="Pfam" id="PF01937"/>
    </source>
</evidence>
<dbReference type="Gene3D" id="3.40.50.10880">
    <property type="entry name" value="Uncharacterised protein PF01937, DUF89, domain 3"/>
    <property type="match status" value="1"/>
</dbReference>
<feature type="domain" description="Damage-control phosphatase ARMT1-like metal-binding" evidence="8">
    <location>
        <begin position="22"/>
        <end position="447"/>
    </location>
</feature>
<dbReference type="InterPro" id="IPR039763">
    <property type="entry name" value="ARMT1"/>
</dbReference>
<dbReference type="PANTHER" id="PTHR12260">
    <property type="entry name" value="DAMAGE-CONTROL PHOSPHATASE ARMT1"/>
    <property type="match status" value="1"/>
</dbReference>
<reference evidence="10" key="1">
    <citation type="journal article" date="2014" name="Proc. Natl. Acad. Sci. U.S.A.">
        <title>Extensive sampling of basidiomycete genomes demonstrates inadequacy of the white-rot/brown-rot paradigm for wood decay fungi.</title>
        <authorList>
            <person name="Riley R."/>
            <person name="Salamov A.A."/>
            <person name="Brown D.W."/>
            <person name="Nagy L.G."/>
            <person name="Floudas D."/>
            <person name="Held B.W."/>
            <person name="Levasseur A."/>
            <person name="Lombard V."/>
            <person name="Morin E."/>
            <person name="Otillar R."/>
            <person name="Lindquist E.A."/>
            <person name="Sun H."/>
            <person name="LaButti K.M."/>
            <person name="Schmutz J."/>
            <person name="Jabbour D."/>
            <person name="Luo H."/>
            <person name="Baker S.E."/>
            <person name="Pisabarro A.G."/>
            <person name="Walton J.D."/>
            <person name="Blanchette R.A."/>
            <person name="Henrissat B."/>
            <person name="Martin F."/>
            <person name="Cullen D."/>
            <person name="Hibbett D.S."/>
            <person name="Grigoriev I.V."/>
        </authorList>
    </citation>
    <scope>NUCLEOTIDE SEQUENCE [LARGE SCALE GENOMIC DNA]</scope>
    <source>
        <strain evidence="10">MUCL 33604</strain>
    </source>
</reference>
<dbReference type="FunFam" id="1.20.930.60:FF:000002">
    <property type="entry name" value="Protein-glutamate O-methyltransferase C1393.13"/>
    <property type="match status" value="1"/>
</dbReference>
<dbReference type="SUPFAM" id="SSF111321">
    <property type="entry name" value="AF1104-like"/>
    <property type="match status" value="1"/>
</dbReference>
<sequence>MFEAPYPPYDPTDKSGFSYDTVIKRWPIILTSVIDHLHRVNHDLFVQAQRTSIKDDSQDAKIKEAQEIIGKVSALKYHMARDHALEPIAEDGEPLVDTYNSELAQLGKSAKNTWFTAPWLYAECYLYRLIRSYFAQTKHWNTYDPFLHQKQETFKKSGEAIYHLATTMHEFEVERDLIQSDPEKLGVLFREMCQMCLWGNATDLSLLTHMSHEDIQRLQSVGKDAQSARKEFILKDDSEALWNHIASLKNERVDFVLDNAGFELVTDLIFADFLVTYTPYVSKVIFHPKLIPWFVSDVMPPDFSSTITSLLDPSFFPPPPSGASTKPEEFKQNLESMVMRWQKYISDGTFELSVPSDTKIGEGNAKADFWTSPYPYWNMKERAPELWEGLIGSGLVIFKGDLNYRKLTGDIRWPASTAFATAIGPLAGSFPILSLRTNKADVVVGVDQDIADRLDKSGEKWRVNGKFALVSFLARR</sequence>
<dbReference type="EMBL" id="KL197728">
    <property type="protein sequence ID" value="KDQ54505.1"/>
    <property type="molecule type" value="Genomic_DNA"/>
</dbReference>
<dbReference type="Proteomes" id="UP000027265">
    <property type="component" value="Unassembled WGS sequence"/>
</dbReference>
<evidence type="ECO:0000256" key="3">
    <source>
        <dbReference type="ARBA" id="ARBA00022723"/>
    </source>
</evidence>
<name>A0A067PL00_9AGAM</name>
<dbReference type="OrthoDB" id="541375at2759"/>
<comment type="domain">
    <text evidence="7">Subfamily III proteins have a conserved RTxK motif about 40-50 residues from the C-terminus; the threonine may be replaced by serine or cysteine.</text>
</comment>
<dbReference type="GO" id="GO:0097023">
    <property type="term" value="F:fructose 6-phosphate aldolase activity"/>
    <property type="evidence" value="ECO:0007669"/>
    <property type="project" value="RHEA"/>
</dbReference>
<keyword evidence="10" id="KW-1185">Reference proteome</keyword>
<evidence type="ECO:0000256" key="6">
    <source>
        <dbReference type="ARBA" id="ARBA00048809"/>
    </source>
</evidence>
<dbReference type="Pfam" id="PF01937">
    <property type="entry name" value="ARMT1-like_dom"/>
    <property type="match status" value="1"/>
</dbReference>
<evidence type="ECO:0000256" key="1">
    <source>
        <dbReference type="ARBA" id="ARBA00001326"/>
    </source>
</evidence>